<reference evidence="2 3" key="1">
    <citation type="journal article" date="2024" name="Nat. Commun.">
        <title>Phylogenomics reveals the evolutionary origins of lichenization in chlorophyte algae.</title>
        <authorList>
            <person name="Puginier C."/>
            <person name="Libourel C."/>
            <person name="Otte J."/>
            <person name="Skaloud P."/>
            <person name="Haon M."/>
            <person name="Grisel S."/>
            <person name="Petersen M."/>
            <person name="Berrin J.G."/>
            <person name="Delaux P.M."/>
            <person name="Dal Grande F."/>
            <person name="Keller J."/>
        </authorList>
    </citation>
    <scope>NUCLEOTIDE SEQUENCE [LARGE SCALE GENOMIC DNA]</scope>
    <source>
        <strain evidence="2 3">SAG 2043</strain>
    </source>
</reference>
<accession>A0AAW1QU83</accession>
<evidence type="ECO:0000313" key="2">
    <source>
        <dbReference type="EMBL" id="KAK9824642.1"/>
    </source>
</evidence>
<organism evidence="2 3">
    <name type="scientific">[Myrmecia] bisecta</name>
    <dbReference type="NCBI Taxonomy" id="41462"/>
    <lineage>
        <taxon>Eukaryota</taxon>
        <taxon>Viridiplantae</taxon>
        <taxon>Chlorophyta</taxon>
        <taxon>core chlorophytes</taxon>
        <taxon>Trebouxiophyceae</taxon>
        <taxon>Trebouxiales</taxon>
        <taxon>Trebouxiaceae</taxon>
        <taxon>Myrmecia</taxon>
    </lineage>
</organism>
<evidence type="ECO:0000313" key="3">
    <source>
        <dbReference type="Proteomes" id="UP001489004"/>
    </source>
</evidence>
<dbReference type="EMBL" id="JALJOR010000002">
    <property type="protein sequence ID" value="KAK9824642.1"/>
    <property type="molecule type" value="Genomic_DNA"/>
</dbReference>
<evidence type="ECO:0000259" key="1">
    <source>
        <dbReference type="PROSITE" id="PS50206"/>
    </source>
</evidence>
<dbReference type="AlphaFoldDB" id="A0AAW1QU83"/>
<dbReference type="PROSITE" id="PS50206">
    <property type="entry name" value="RHODANESE_3"/>
    <property type="match status" value="1"/>
</dbReference>
<dbReference type="InterPro" id="IPR001763">
    <property type="entry name" value="Rhodanese-like_dom"/>
</dbReference>
<dbReference type="SUPFAM" id="SSF52821">
    <property type="entry name" value="Rhodanese/Cell cycle control phosphatase"/>
    <property type="match status" value="1"/>
</dbReference>
<feature type="domain" description="Rhodanese" evidence="1">
    <location>
        <begin position="11"/>
        <end position="42"/>
    </location>
</feature>
<comment type="caution">
    <text evidence="2">The sequence shown here is derived from an EMBL/GenBank/DDBJ whole genome shotgun (WGS) entry which is preliminary data.</text>
</comment>
<sequence length="82" mass="8853">MGKTSRSLKACYSALAEAGLKRVAHLDGGAYGWYKANLPFYGEYDTSNLGAGRPMLRPAHLPRNKPAVNQAGNGRRLAVSDF</sequence>
<protein>
    <recommendedName>
        <fullName evidence="1">Rhodanese domain-containing protein</fullName>
    </recommendedName>
</protein>
<proteinExistence type="predicted"/>
<gene>
    <name evidence="2" type="ORF">WJX72_012010</name>
</gene>
<name>A0AAW1QU83_9CHLO</name>
<keyword evidence="3" id="KW-1185">Reference proteome</keyword>
<dbReference type="InterPro" id="IPR036873">
    <property type="entry name" value="Rhodanese-like_dom_sf"/>
</dbReference>
<dbReference type="Proteomes" id="UP001489004">
    <property type="component" value="Unassembled WGS sequence"/>
</dbReference>